<dbReference type="InterPro" id="IPR006694">
    <property type="entry name" value="Fatty_acid_hydroxylase"/>
</dbReference>
<keyword evidence="6 7" id="KW-0472">Membrane</keyword>
<keyword evidence="5" id="KW-0443">Lipid metabolism</keyword>
<feature type="transmembrane region" description="Helical" evidence="7">
    <location>
        <begin position="6"/>
        <end position="23"/>
    </location>
</feature>
<organism evidence="9 10">
    <name type="scientific">Splendidivirga corallicola</name>
    <dbReference type="NCBI Taxonomy" id="3051826"/>
    <lineage>
        <taxon>Bacteria</taxon>
        <taxon>Pseudomonadati</taxon>
        <taxon>Bacteroidota</taxon>
        <taxon>Cytophagia</taxon>
        <taxon>Cytophagales</taxon>
        <taxon>Splendidivirgaceae</taxon>
        <taxon>Splendidivirga</taxon>
    </lineage>
</organism>
<keyword evidence="4" id="KW-0560">Oxidoreductase</keyword>
<evidence type="ECO:0000313" key="9">
    <source>
        <dbReference type="EMBL" id="MDN5203623.1"/>
    </source>
</evidence>
<dbReference type="EMBL" id="JAUJEA010000008">
    <property type="protein sequence ID" value="MDN5203623.1"/>
    <property type="molecule type" value="Genomic_DNA"/>
</dbReference>
<feature type="transmembrane region" description="Helical" evidence="7">
    <location>
        <begin position="135"/>
        <end position="164"/>
    </location>
</feature>
<feature type="transmembrane region" description="Helical" evidence="7">
    <location>
        <begin position="330"/>
        <end position="347"/>
    </location>
</feature>
<comment type="caution">
    <text evidence="9">The sequence shown here is derived from an EMBL/GenBank/DDBJ whole genome shotgun (WGS) entry which is preliminary data.</text>
</comment>
<comment type="subcellular location">
    <subcellularLocation>
        <location evidence="1">Endomembrane system</location>
        <topology evidence="1">Multi-pass membrane protein</topology>
    </subcellularLocation>
</comment>
<evidence type="ECO:0000256" key="1">
    <source>
        <dbReference type="ARBA" id="ARBA00004127"/>
    </source>
</evidence>
<proteinExistence type="predicted"/>
<name>A0ABT8KT93_9BACT</name>
<evidence type="ECO:0000259" key="8">
    <source>
        <dbReference type="Pfam" id="PF04116"/>
    </source>
</evidence>
<evidence type="ECO:0000256" key="7">
    <source>
        <dbReference type="SAM" id="Phobius"/>
    </source>
</evidence>
<evidence type="ECO:0000256" key="6">
    <source>
        <dbReference type="ARBA" id="ARBA00023136"/>
    </source>
</evidence>
<evidence type="ECO:0000256" key="2">
    <source>
        <dbReference type="ARBA" id="ARBA00022692"/>
    </source>
</evidence>
<dbReference type="RefSeq" id="WP_346753646.1">
    <property type="nucleotide sequence ID" value="NZ_JAUJEA010000008.1"/>
</dbReference>
<protein>
    <submittedName>
        <fullName evidence="9">Sterol desaturase family protein</fullName>
    </submittedName>
</protein>
<dbReference type="PANTHER" id="PTHR21624:SF1">
    <property type="entry name" value="ALKYLGLYCEROL MONOOXYGENASE"/>
    <property type="match status" value="1"/>
</dbReference>
<gene>
    <name evidence="9" type="ORF">QQ008_19700</name>
</gene>
<dbReference type="Proteomes" id="UP001172082">
    <property type="component" value="Unassembled WGS sequence"/>
</dbReference>
<sequence>MNVNPIILSIPIYFLLIGLELLIQQFSKIKYYRFNDALTNISCGITQQLTGVFLKVLSAGVYHVLYTYARIFDIPSNWITWIILFIAVDFCYYWAHRMSHEINLFWGGHVVHHQSEDYNLSVALRQGSFQVLWTFAFYLPLAIIGFETITFVTVSALVTVYQFWIHTETIEKLGPFEWIFNTPSHHRVHHGRDPKYIDKNHAGVFIIWDKMFGTFQKEEERPTYGITTPTNSWNPLWVNFQHYVNMFRHIKKANGLSDKLKIIFKKPGWFPEYMGGYQAPQRVEKETYQKYNTQSPASITFYVLFQYALVLGLTSWFLFNQGSFELTAKLGIVSYIILTIVNCGVLMENRFWAYLAEILRTFLTGIVLTLYFINSSNAMIALSLTFIYFVLSAIWLLNLRKNFNKSAPIAG</sequence>
<evidence type="ECO:0000256" key="3">
    <source>
        <dbReference type="ARBA" id="ARBA00022989"/>
    </source>
</evidence>
<keyword evidence="2 7" id="KW-0812">Transmembrane</keyword>
<accession>A0ABT8KT93</accession>
<dbReference type="Pfam" id="PF04116">
    <property type="entry name" value="FA_hydroxylase"/>
    <property type="match status" value="1"/>
</dbReference>
<keyword evidence="3 7" id="KW-1133">Transmembrane helix</keyword>
<feature type="transmembrane region" description="Helical" evidence="7">
    <location>
        <begin position="354"/>
        <end position="373"/>
    </location>
</feature>
<dbReference type="PANTHER" id="PTHR21624">
    <property type="entry name" value="STEROL DESATURASE-RELATED PROTEIN"/>
    <property type="match status" value="1"/>
</dbReference>
<reference evidence="9" key="1">
    <citation type="submission" date="2023-06" db="EMBL/GenBank/DDBJ databases">
        <title>Genomic of Parafulvivirga corallium.</title>
        <authorList>
            <person name="Wang G."/>
        </authorList>
    </citation>
    <scope>NUCLEOTIDE SEQUENCE</scope>
    <source>
        <strain evidence="9">BMA10</strain>
    </source>
</reference>
<feature type="transmembrane region" description="Helical" evidence="7">
    <location>
        <begin position="299"/>
        <end position="318"/>
    </location>
</feature>
<dbReference type="InterPro" id="IPR051689">
    <property type="entry name" value="Sterol_desaturase/TMEM195"/>
</dbReference>
<feature type="domain" description="Fatty acid hydroxylase" evidence="8">
    <location>
        <begin position="81"/>
        <end position="214"/>
    </location>
</feature>
<evidence type="ECO:0000256" key="4">
    <source>
        <dbReference type="ARBA" id="ARBA00023002"/>
    </source>
</evidence>
<feature type="transmembrane region" description="Helical" evidence="7">
    <location>
        <begin position="78"/>
        <end position="95"/>
    </location>
</feature>
<keyword evidence="10" id="KW-1185">Reference proteome</keyword>
<evidence type="ECO:0000313" key="10">
    <source>
        <dbReference type="Proteomes" id="UP001172082"/>
    </source>
</evidence>
<feature type="transmembrane region" description="Helical" evidence="7">
    <location>
        <begin position="379"/>
        <end position="397"/>
    </location>
</feature>
<evidence type="ECO:0000256" key="5">
    <source>
        <dbReference type="ARBA" id="ARBA00023098"/>
    </source>
</evidence>